<dbReference type="Gene3D" id="1.20.1250.20">
    <property type="entry name" value="MFS general substrate transporter like domains"/>
    <property type="match status" value="2"/>
</dbReference>
<name>A0A2I5T360_SERS3</name>
<feature type="transmembrane region" description="Helical" evidence="5">
    <location>
        <begin position="367"/>
        <end position="389"/>
    </location>
</feature>
<evidence type="ECO:0000256" key="2">
    <source>
        <dbReference type="ARBA" id="ARBA00022692"/>
    </source>
</evidence>
<sequence>MFGWTPPQRNTAIASFLSWSLDAFDFFILVFLLSDIAHAYQVGMEQVTLAILLTLAVRPLGALIIGRLAEKFGRKPILMLNIVLFSVFELLSAVAPSLMIFLLLRVLYGVAMGGIWGVASSLTMETIPDKSRGLMSGIFQAGYPFGYLLAAVVYGTLFDVVGWRGMFVIGAVPILLLPFIYFCVEESPVWLAARARKESTALLPVLKSHWKLCFYLVLLMAAFNFFSHGTQDLYPAFLKIQHGFDAKTISIIAISYNIASIMGGVFFGTLSERIGRKKAIITASLLALPIIPLWAFSQGAWMLGLGAFLMQFMVQGAWGVIPTFLNELVPSNTRAVLPGFVYQLGNLIASVNATLQAMIAETHNHNYALAMAAIAGVVAILIAVLTAFAGNGSLQEKGKTGSMNVSV</sequence>
<reference evidence="7 10" key="3">
    <citation type="submission" date="2017-11" db="EMBL/GenBank/DDBJ databases">
        <title>Complete genome sequence of Serratia sp. ATCC 39006 LacA.</title>
        <authorList>
            <person name="Hampton H.G."/>
            <person name="Jackson S.A."/>
            <person name="Jauregui R."/>
            <person name="Poulter G.T.M."/>
            <person name="Salmond G.P.C."/>
            <person name="Fineran P.C."/>
        </authorList>
    </citation>
    <scope>NUCLEOTIDE SEQUENCE [LARGE SCALE GENOMIC DNA]</scope>
    <source>
        <strain evidence="7 10">ATCC 39006</strain>
    </source>
</reference>
<organism evidence="8 9">
    <name type="scientific">Serratia sp. (strain ATCC 39006)</name>
    <name type="common">Prodigiosinella confusarubida</name>
    <dbReference type="NCBI Taxonomy" id="104623"/>
    <lineage>
        <taxon>Bacteria</taxon>
        <taxon>Pseudomonadati</taxon>
        <taxon>Pseudomonadota</taxon>
        <taxon>Gammaproteobacteria</taxon>
        <taxon>Enterobacterales</taxon>
        <taxon>Pectobacteriaceae</taxon>
        <taxon>Prodigiosinella</taxon>
    </lineage>
</organism>
<dbReference type="Proteomes" id="UP000017700">
    <property type="component" value="Chromosome"/>
</dbReference>
<dbReference type="GO" id="GO:0046943">
    <property type="term" value="F:carboxylic acid transmembrane transporter activity"/>
    <property type="evidence" value="ECO:0007669"/>
    <property type="project" value="TreeGrafter"/>
</dbReference>
<evidence type="ECO:0000313" key="7">
    <source>
        <dbReference type="EMBL" id="AUG99002.1"/>
    </source>
</evidence>
<reference evidence="8 9" key="1">
    <citation type="journal article" date="2013" name="Genome Announc.">
        <title>Draft genome sequence of Serratia sp. strain ATCC 39006, a model bacterium for analysis of the biosynthesis and regulation of prodigiosin, a carbapenem, and gas vesicles.</title>
        <authorList>
            <person name="Fineran P.C."/>
            <person name="Iglesias Cans M.C."/>
            <person name="Ramsay J.P."/>
            <person name="Wilf N.M."/>
            <person name="Cossyleon D."/>
            <person name="McNeil M.B."/>
            <person name="Williamson N.R."/>
            <person name="Monson R.E."/>
            <person name="Becher S.A."/>
            <person name="Stanton J.A."/>
            <person name="Brugger K."/>
            <person name="Brown S.D."/>
            <person name="Salmond G.P."/>
        </authorList>
    </citation>
    <scope>NUCLEOTIDE SEQUENCE [LARGE SCALE GENOMIC DNA]</scope>
    <source>
        <strain evidence="8">ATCC 39006</strain>
        <strain evidence="9">ATCC 39006 / SC 11482</strain>
    </source>
</reference>
<dbReference type="PANTHER" id="PTHR23508:SF10">
    <property type="entry name" value="CARBOXYLIC ACID TRANSPORTER PROTEIN HOMOLOG"/>
    <property type="match status" value="1"/>
</dbReference>
<protein>
    <submittedName>
        <fullName evidence="8">MFS transporter</fullName>
    </submittedName>
</protein>
<evidence type="ECO:0000256" key="4">
    <source>
        <dbReference type="ARBA" id="ARBA00023136"/>
    </source>
</evidence>
<keyword evidence="4 5" id="KW-0472">Membrane</keyword>
<dbReference type="PROSITE" id="PS50850">
    <property type="entry name" value="MFS"/>
    <property type="match status" value="1"/>
</dbReference>
<dbReference type="InterPro" id="IPR005829">
    <property type="entry name" value="Sugar_transporter_CS"/>
</dbReference>
<dbReference type="RefSeq" id="WP_021013542.1">
    <property type="nucleotide sequence ID" value="NZ_CP025084.1"/>
</dbReference>
<evidence type="ECO:0000313" key="9">
    <source>
        <dbReference type="Proteomes" id="UP000017700"/>
    </source>
</evidence>
<keyword evidence="2 5" id="KW-0812">Transmembrane</keyword>
<dbReference type="AlphaFoldDB" id="A0A2I5T360"/>
<evidence type="ECO:0000256" key="1">
    <source>
        <dbReference type="ARBA" id="ARBA00004127"/>
    </source>
</evidence>
<keyword evidence="3 5" id="KW-1133">Transmembrane helix</keyword>
<feature type="transmembrane region" description="Helical" evidence="5">
    <location>
        <begin position="279"/>
        <end position="296"/>
    </location>
</feature>
<keyword evidence="9" id="KW-1185">Reference proteome</keyword>
<accession>A0A2I5T360</accession>
<feature type="transmembrane region" description="Helical" evidence="5">
    <location>
        <begin position="77"/>
        <end position="94"/>
    </location>
</feature>
<feature type="transmembrane region" description="Helical" evidence="5">
    <location>
        <begin position="163"/>
        <end position="184"/>
    </location>
</feature>
<dbReference type="GO" id="GO:0005886">
    <property type="term" value="C:plasma membrane"/>
    <property type="evidence" value="ECO:0007669"/>
    <property type="project" value="UniProtKB-SubCell"/>
</dbReference>
<dbReference type="EMBL" id="CP025085">
    <property type="protein sequence ID" value="AUG99002.1"/>
    <property type="molecule type" value="Genomic_DNA"/>
</dbReference>
<comment type="subcellular location">
    <subcellularLocation>
        <location evidence="1">Endomembrane system</location>
        <topology evidence="1">Multi-pass membrane protein</topology>
    </subcellularLocation>
</comment>
<evidence type="ECO:0000256" key="5">
    <source>
        <dbReference type="SAM" id="Phobius"/>
    </source>
</evidence>
<feature type="transmembrane region" description="Helical" evidence="5">
    <location>
        <begin position="336"/>
        <end position="355"/>
    </location>
</feature>
<dbReference type="STRING" id="104623.Ser39006_00265"/>
<feature type="transmembrane region" description="Helical" evidence="5">
    <location>
        <begin position="212"/>
        <end position="229"/>
    </location>
</feature>
<evidence type="ECO:0000313" key="10">
    <source>
        <dbReference type="Proteomes" id="UP000233778"/>
    </source>
</evidence>
<dbReference type="EMBL" id="CP025084">
    <property type="protein sequence ID" value="AUH03317.1"/>
    <property type="molecule type" value="Genomic_DNA"/>
</dbReference>
<dbReference type="KEGG" id="sera:Ser39006_003715"/>
<feature type="transmembrane region" description="Helical" evidence="5">
    <location>
        <begin position="134"/>
        <end position="157"/>
    </location>
</feature>
<evidence type="ECO:0000256" key="3">
    <source>
        <dbReference type="ARBA" id="ARBA00022989"/>
    </source>
</evidence>
<dbReference type="CDD" id="cd17316">
    <property type="entry name" value="MFS_SV2_like"/>
    <property type="match status" value="1"/>
</dbReference>
<dbReference type="PROSITE" id="PS00217">
    <property type="entry name" value="SUGAR_TRANSPORT_2"/>
    <property type="match status" value="1"/>
</dbReference>
<feature type="transmembrane region" description="Helical" evidence="5">
    <location>
        <begin position="302"/>
        <end position="324"/>
    </location>
</feature>
<evidence type="ECO:0000259" key="6">
    <source>
        <dbReference type="PROSITE" id="PS50850"/>
    </source>
</evidence>
<dbReference type="InterPro" id="IPR020846">
    <property type="entry name" value="MFS_dom"/>
</dbReference>
<proteinExistence type="predicted"/>
<dbReference type="Pfam" id="PF07690">
    <property type="entry name" value="MFS_1"/>
    <property type="match status" value="1"/>
</dbReference>
<dbReference type="SUPFAM" id="SSF103473">
    <property type="entry name" value="MFS general substrate transporter"/>
    <property type="match status" value="1"/>
</dbReference>
<feature type="transmembrane region" description="Helical" evidence="5">
    <location>
        <begin position="12"/>
        <end position="34"/>
    </location>
</feature>
<reference evidence="8" key="2">
    <citation type="submission" date="2013-09" db="EMBL/GenBank/DDBJ databases">
        <authorList>
            <person name="Wang G."/>
            <person name="Yang Y."/>
            <person name="Su Y."/>
        </authorList>
    </citation>
    <scope>NUCLEOTIDE SEQUENCE</scope>
    <source>
        <strain evidence="8">ATCC 39006</strain>
    </source>
</reference>
<gene>
    <name evidence="7" type="ORF">CWC46_03715</name>
    <name evidence="8" type="ORF">Ser39006_003715</name>
</gene>
<feature type="transmembrane region" description="Helical" evidence="5">
    <location>
        <begin position="46"/>
        <end position="65"/>
    </location>
</feature>
<dbReference type="Proteomes" id="UP000233778">
    <property type="component" value="Chromosome"/>
</dbReference>
<feature type="domain" description="Major facilitator superfamily (MFS) profile" evidence="6">
    <location>
        <begin position="11"/>
        <end position="394"/>
    </location>
</feature>
<reference evidence="8" key="4">
    <citation type="submission" date="2017-11" db="EMBL/GenBank/DDBJ databases">
        <title>Complete genome sequence of Serratia sp. ATCC 39006.</title>
        <authorList>
            <person name="Hampton H.G."/>
            <person name="Jackson S.A."/>
            <person name="Jauregui R."/>
            <person name="Poulter G.T.M."/>
            <person name="Salmond G.P.C."/>
            <person name="Fineran P.C."/>
        </authorList>
    </citation>
    <scope>NUCLEOTIDE SEQUENCE</scope>
    <source>
        <strain evidence="8">ATCC 39006</strain>
    </source>
</reference>
<evidence type="ECO:0000313" key="8">
    <source>
        <dbReference type="EMBL" id="AUH03317.1"/>
    </source>
</evidence>
<dbReference type="KEGG" id="serq:CWC46_03715"/>
<feature type="transmembrane region" description="Helical" evidence="5">
    <location>
        <begin position="100"/>
        <end position="122"/>
    </location>
</feature>
<dbReference type="InterPro" id="IPR011701">
    <property type="entry name" value="MFS"/>
</dbReference>
<dbReference type="OrthoDB" id="3690818at2"/>
<dbReference type="PANTHER" id="PTHR23508">
    <property type="entry name" value="CARBOXYLIC ACID TRANSPORTER PROTEIN HOMOLOG"/>
    <property type="match status" value="1"/>
</dbReference>
<dbReference type="InterPro" id="IPR036259">
    <property type="entry name" value="MFS_trans_sf"/>
</dbReference>
<feature type="transmembrane region" description="Helical" evidence="5">
    <location>
        <begin position="249"/>
        <end position="267"/>
    </location>
</feature>